<keyword evidence="1" id="KW-0472">Membrane</keyword>
<keyword evidence="3" id="KW-0614">Plasmid</keyword>
<geneLocation type="plasmid" evidence="3 4">
    <name>pMETEV01</name>
</geneLocation>
<gene>
    <name evidence="3" type="ordered locus">Metev_2268</name>
</gene>
<evidence type="ECO:0000259" key="2">
    <source>
        <dbReference type="PROSITE" id="PS50234"/>
    </source>
</evidence>
<dbReference type="RefSeq" id="WP_013195651.1">
    <property type="nucleotide sequence ID" value="NC_014254.1"/>
</dbReference>
<dbReference type="EMBL" id="CP002070">
    <property type="protein sequence ID" value="ADI75086.1"/>
    <property type="molecule type" value="Genomic_DNA"/>
</dbReference>
<dbReference type="Pfam" id="PF26597">
    <property type="entry name" value="VPxxxP-CTERM_ARCH"/>
    <property type="match status" value="1"/>
</dbReference>
<dbReference type="InterPro" id="IPR026428">
    <property type="entry name" value="VPxxxP_CTERM"/>
</dbReference>
<dbReference type="CDD" id="cd00198">
    <property type="entry name" value="vWFA"/>
    <property type="match status" value="1"/>
</dbReference>
<dbReference type="SMART" id="SM00327">
    <property type="entry name" value="VWA"/>
    <property type="match status" value="1"/>
</dbReference>
<evidence type="ECO:0000256" key="1">
    <source>
        <dbReference type="SAM" id="Phobius"/>
    </source>
</evidence>
<dbReference type="HOGENOM" id="CLU_478693_0_0_2"/>
<keyword evidence="4" id="KW-1185">Reference proteome</keyword>
<keyword evidence="1" id="KW-1133">Transmembrane helix</keyword>
<dbReference type="PROSITE" id="PS50234">
    <property type="entry name" value="VWFA"/>
    <property type="match status" value="1"/>
</dbReference>
<dbReference type="KEGG" id="mev:Metev_2268"/>
<organism evidence="3 4">
    <name type="scientific">Methanohalobium evestigatum (strain ATCC BAA-1072 / DSM 3721 / NBRC 107634 / OCM 161 / Z-7303)</name>
    <dbReference type="NCBI Taxonomy" id="644295"/>
    <lineage>
        <taxon>Archaea</taxon>
        <taxon>Methanobacteriati</taxon>
        <taxon>Methanobacteriota</taxon>
        <taxon>Stenosarchaea group</taxon>
        <taxon>Methanomicrobia</taxon>
        <taxon>Methanosarcinales</taxon>
        <taxon>Methanosarcinaceae</taxon>
        <taxon>Methanohalobium</taxon>
    </lineage>
</organism>
<dbReference type="Gene3D" id="3.40.50.410">
    <property type="entry name" value="von Willebrand factor, type A domain"/>
    <property type="match status" value="1"/>
</dbReference>
<dbReference type="InterPro" id="IPR002035">
    <property type="entry name" value="VWF_A"/>
</dbReference>
<dbReference type="PRINTS" id="PR00453">
    <property type="entry name" value="VWFADOMAIN"/>
</dbReference>
<dbReference type="AlphaFoldDB" id="D7EBW4"/>
<dbReference type="NCBIfam" id="TIGR01451">
    <property type="entry name" value="B_ant_repeat"/>
    <property type="match status" value="1"/>
</dbReference>
<dbReference type="NCBIfam" id="TIGR04143">
    <property type="entry name" value="VPxxxP_CTERM"/>
    <property type="match status" value="1"/>
</dbReference>
<dbReference type="InterPro" id="IPR055354">
    <property type="entry name" value="DUF7507"/>
</dbReference>
<dbReference type="OrthoDB" id="121931at2157"/>
<dbReference type="PANTHER" id="PTHR24020">
    <property type="entry name" value="COLLAGEN ALPHA"/>
    <property type="match status" value="1"/>
</dbReference>
<proteinExistence type="predicted"/>
<dbReference type="PANTHER" id="PTHR24020:SF87">
    <property type="entry name" value="COLLAGEN ALPHA-1(VI) CHAIN-LIKE"/>
    <property type="match status" value="1"/>
</dbReference>
<protein>
    <submittedName>
        <fullName evidence="3">von Willebrand factor type A</fullName>
    </submittedName>
</protein>
<name>D7EBW4_METEZ</name>
<dbReference type="Pfam" id="PF24346">
    <property type="entry name" value="DUF7507"/>
    <property type="match status" value="3"/>
</dbReference>
<dbReference type="GeneID" id="9348033"/>
<evidence type="ECO:0000313" key="3">
    <source>
        <dbReference type="EMBL" id="ADI75086.1"/>
    </source>
</evidence>
<evidence type="ECO:0000313" key="4">
    <source>
        <dbReference type="Proteomes" id="UP000000391"/>
    </source>
</evidence>
<dbReference type="SUPFAM" id="SSF53300">
    <property type="entry name" value="vWA-like"/>
    <property type="match status" value="1"/>
</dbReference>
<sequence length="569" mass="61673">MILALLFVVTTGSASAANEKVDLYLLVDGSGSISSSDFELQLEGMANTINNSSIVPQDGSVSISVIQFSNIAQVEIPLTTINSQSDADNISSDIIAINQVGGSTNISGAINLSVQKLPDDLSGKQIIDLSTDGVPNVNGIQASYDARDNANNSGFEELNTLGVGIGVNETFLKELVFPQPSDEYPGFYTFAGDFDTFQKEFEKKAGKEVGQKPIKLEKYTNGKDSDTKPGQQILVGETVTWSYNVTNQGDKNLTNVTIKDDVTGFTHDCGKLVPGEWCNVTYSSTAEKGQYENIGNATGQYNDTNYSDQDSSYYFGANPSIDMEKYTNGMNASSPTGPEILENDTVTWSYNVTNNGNVNLTDVIIKDDETGFTHYCGKLEPGEWCNVTNSSKAEKGQYENEGIATGDYNGLSIEGYDSSYYFGADPSIDIEMYTMGEDADEPQGPAVQVGNEVTWTYEITNTGNVNLTEINITKNGSIEKTYPNINLEPGESFTYSTTGVSKLGQQNYNGNVTAVYENEMYDEKIQVNASDPSHYLGFDHWAGVPTANPVLLVGVLGIAVLLFLKREQK</sequence>
<dbReference type="InterPro" id="IPR036465">
    <property type="entry name" value="vWFA_dom_sf"/>
</dbReference>
<feature type="domain" description="VWFA" evidence="2">
    <location>
        <begin position="22"/>
        <end position="205"/>
    </location>
</feature>
<dbReference type="InterPro" id="IPR050525">
    <property type="entry name" value="ECM_Assembly_Org"/>
</dbReference>
<reference evidence="3 4" key="1">
    <citation type="submission" date="2010-06" db="EMBL/GenBank/DDBJ databases">
        <title>Complete sequence plasmid of Methanohalobium evestigatum Z-7303.</title>
        <authorList>
            <consortium name="US DOE Joint Genome Institute"/>
            <person name="Lucas S."/>
            <person name="Copeland A."/>
            <person name="Lapidus A."/>
            <person name="Cheng J.-F."/>
            <person name="Bruce D."/>
            <person name="Goodwin L."/>
            <person name="Pitluck S."/>
            <person name="Saunders E."/>
            <person name="Detter J.C."/>
            <person name="Han C."/>
            <person name="Tapia R."/>
            <person name="Land M."/>
            <person name="Hauser L."/>
            <person name="Kyrpides N."/>
            <person name="Mikhailova N."/>
            <person name="Sieprawska-Lupa M."/>
            <person name="Whitman W.B."/>
            <person name="Anderson I."/>
            <person name="Woyke T."/>
        </authorList>
    </citation>
    <scope>NUCLEOTIDE SEQUENCE [LARGE SCALE GENOMIC DNA]</scope>
    <source>
        <strain evidence="4">ATCC BAA-1072 / DSM 3721 / NBRC 107634 / OCM 161 / Z-7303</strain>
        <plasmid evidence="4">Plasmid pMETEV01</plasmid>
    </source>
</reference>
<dbReference type="Pfam" id="PF06707">
    <property type="entry name" value="DUF1194"/>
    <property type="match status" value="1"/>
</dbReference>
<dbReference type="InterPro" id="IPR010607">
    <property type="entry name" value="DUF1194"/>
</dbReference>
<keyword evidence="1" id="KW-0812">Transmembrane</keyword>
<accession>D7EBW4</accession>
<dbReference type="Proteomes" id="UP000000391">
    <property type="component" value="Plasmid pMETEV01"/>
</dbReference>
<feature type="transmembrane region" description="Helical" evidence="1">
    <location>
        <begin position="541"/>
        <end position="564"/>
    </location>
</feature>
<dbReference type="InterPro" id="IPR047589">
    <property type="entry name" value="DUF11_rpt"/>
</dbReference>